<keyword evidence="9" id="KW-0479">Metal-binding</keyword>
<keyword evidence="11" id="KW-0408">Iron</keyword>
<evidence type="ECO:0000256" key="13">
    <source>
        <dbReference type="ARBA" id="ARBA00023014"/>
    </source>
</evidence>
<keyword evidence="7" id="KW-0963">Cytoplasm</keyword>
<dbReference type="GO" id="GO:0016301">
    <property type="term" value="F:kinase activity"/>
    <property type="evidence" value="ECO:0007669"/>
    <property type="project" value="UniProtKB-KW"/>
</dbReference>
<evidence type="ECO:0000256" key="14">
    <source>
        <dbReference type="ARBA" id="ARBA00024827"/>
    </source>
</evidence>
<dbReference type="SMART" id="SM00387">
    <property type="entry name" value="HATPase_c"/>
    <property type="match status" value="1"/>
</dbReference>
<sequence>MIPFRVCLLAALALSASAEPVDMLFQNWNSRDGLPQDHIRAIVRTRDGLLWLGTDAGLARFDGNEFKSYGLREGLDAVAVMSLMEADDGTLWVSTLGGGVTMLRDGRIVKTYPRMENTSPSENLMLGQDAEGRMWAGGTFRLEGERFVAVPGGRGFVREILRDRQGVMWMNHHDDRIRRWQEGGWQDGSGGGPALADTIHEDAQGRLWAAERGRKLWCRDTGGWKSWPLPDTMKNRVNSMSFAPDGTLWMAFFREGLVGFRDGKFIEPRMDGERFLDLSEIVYAAPDGLLWLGSSANGLYSLVPRRLTLATINDPAANRGANFIGALLESAPGEFMVGSQGHGLFGWKDGISGPVAEMEALNRGLYVNSLWRDRSGAVWAGSGVGMHRLTGAPQGPPSRLVSGNVWEIRDGANGSLWVGRGNGELHHVPKGGKPVKIDYDNDDGAPIKGMDLGPDGALWIGTRGSGLFRLKDGKPKRFRMADGLGSEVIRVVDAEDDGTLWVGTAGGGLSILRDDRFLTVTTADGLPDDIVSQIAEDKTGRLWVGTNRGIAVIAKDEVARLKEGRLTELHPLVINRADGLVSEECTIVPPVAMSDGRMAFATTHGFAMLKPEEFQSDEATPPVFIEQVRANGRPVVPIDGKLELPPGLDRLEIEFSGLYFAAPSRLRFRNRLGGVEEEWGTPGAERRVEYRNLAPGDYRFELAGSIGNGVWTPQPAMLDITLAPHFWQTAWFKILAGLLSLGLVAATARTIERARARRKIEELKREQAVQTERARIARDLHDDVGASLTQVALLSELADSDLDAEPELARGHINEIFTTAKEVTRSLDEIVWAVNPAQDTLERFAAFLGTFVQNYARTAGLNGRLDIPGDLPDLSLTSAIRHHLYLATKEALHNIVKHAGATEIRLRLIPGAKELKLVIEDNGRGLADSDRGEGDGLDNLRKRLDQIGGTCTHRSAPGQGTTVEMLAPLA</sequence>
<evidence type="ECO:0000256" key="4">
    <source>
        <dbReference type="ARBA" id="ARBA00012438"/>
    </source>
</evidence>
<evidence type="ECO:0000256" key="6">
    <source>
        <dbReference type="ARBA" id="ARBA00022485"/>
    </source>
</evidence>
<evidence type="ECO:0000256" key="8">
    <source>
        <dbReference type="ARBA" id="ARBA00022679"/>
    </source>
</evidence>
<dbReference type="Pfam" id="PF07494">
    <property type="entry name" value="Reg_prop"/>
    <property type="match status" value="2"/>
</dbReference>
<dbReference type="SUPFAM" id="SSF55874">
    <property type="entry name" value="ATPase domain of HSP90 chaperone/DNA topoisomerase II/histidine kinase"/>
    <property type="match status" value="1"/>
</dbReference>
<dbReference type="PRINTS" id="PR00344">
    <property type="entry name" value="BCTRLSENSOR"/>
</dbReference>
<dbReference type="InterPro" id="IPR011712">
    <property type="entry name" value="Sig_transdc_His_kin_sub3_dim/P"/>
</dbReference>
<accession>A0ABT3GD61</accession>
<dbReference type="InterPro" id="IPR015943">
    <property type="entry name" value="WD40/YVTN_repeat-like_dom_sf"/>
</dbReference>
<evidence type="ECO:0000256" key="3">
    <source>
        <dbReference type="ARBA" id="ARBA00004496"/>
    </source>
</evidence>
<dbReference type="InterPro" id="IPR005467">
    <property type="entry name" value="His_kinase_dom"/>
</dbReference>
<feature type="signal peptide" evidence="17">
    <location>
        <begin position="1"/>
        <end position="18"/>
    </location>
</feature>
<evidence type="ECO:0000256" key="17">
    <source>
        <dbReference type="SAM" id="SignalP"/>
    </source>
</evidence>
<keyword evidence="8" id="KW-0808">Transferase</keyword>
<dbReference type="Pfam" id="PF07730">
    <property type="entry name" value="HisKA_3"/>
    <property type="match status" value="1"/>
</dbReference>
<dbReference type="PANTHER" id="PTHR24421">
    <property type="entry name" value="NITRATE/NITRITE SENSOR PROTEIN NARX-RELATED"/>
    <property type="match status" value="1"/>
</dbReference>
<dbReference type="SUPFAM" id="SSF63829">
    <property type="entry name" value="Calcium-dependent phosphotriesterase"/>
    <property type="match status" value="2"/>
</dbReference>
<keyword evidence="16" id="KW-0175">Coiled coil</keyword>
<dbReference type="Pfam" id="PF07495">
    <property type="entry name" value="Y_Y_Y"/>
    <property type="match status" value="1"/>
</dbReference>
<dbReference type="InterPro" id="IPR011123">
    <property type="entry name" value="Y_Y_Y"/>
</dbReference>
<keyword evidence="12" id="KW-0902">Two-component regulatory system</keyword>
<dbReference type="InterPro" id="IPR003594">
    <property type="entry name" value="HATPase_dom"/>
</dbReference>
<dbReference type="Gene3D" id="3.30.565.10">
    <property type="entry name" value="Histidine kinase-like ATPase, C-terminal domain"/>
    <property type="match status" value="1"/>
</dbReference>
<dbReference type="Pfam" id="PF02518">
    <property type="entry name" value="HATPase_c"/>
    <property type="match status" value="1"/>
</dbReference>
<evidence type="ECO:0000256" key="11">
    <source>
        <dbReference type="ARBA" id="ARBA00023004"/>
    </source>
</evidence>
<organism evidence="19 20">
    <name type="scientific">Luteolibacter arcticus</name>
    <dbReference type="NCBI Taxonomy" id="1581411"/>
    <lineage>
        <taxon>Bacteria</taxon>
        <taxon>Pseudomonadati</taxon>
        <taxon>Verrucomicrobiota</taxon>
        <taxon>Verrucomicrobiia</taxon>
        <taxon>Verrucomicrobiales</taxon>
        <taxon>Verrucomicrobiaceae</taxon>
        <taxon>Luteolibacter</taxon>
    </lineage>
</organism>
<dbReference type="EC" id="2.7.13.3" evidence="4"/>
<dbReference type="Gene3D" id="1.20.5.1930">
    <property type="match status" value="1"/>
</dbReference>
<dbReference type="InterPro" id="IPR013783">
    <property type="entry name" value="Ig-like_fold"/>
</dbReference>
<evidence type="ECO:0000256" key="7">
    <source>
        <dbReference type="ARBA" id="ARBA00022490"/>
    </source>
</evidence>
<dbReference type="Gene3D" id="2.60.40.10">
    <property type="entry name" value="Immunoglobulins"/>
    <property type="match status" value="1"/>
</dbReference>
<dbReference type="InterPro" id="IPR011110">
    <property type="entry name" value="Reg_prop"/>
</dbReference>
<dbReference type="PROSITE" id="PS50109">
    <property type="entry name" value="HIS_KIN"/>
    <property type="match status" value="1"/>
</dbReference>
<dbReference type="Proteomes" id="UP001320876">
    <property type="component" value="Unassembled WGS sequence"/>
</dbReference>
<evidence type="ECO:0000259" key="18">
    <source>
        <dbReference type="PROSITE" id="PS50109"/>
    </source>
</evidence>
<evidence type="ECO:0000256" key="9">
    <source>
        <dbReference type="ARBA" id="ARBA00022723"/>
    </source>
</evidence>
<dbReference type="EMBL" id="JAPDDT010000001">
    <property type="protein sequence ID" value="MCW1921198.1"/>
    <property type="molecule type" value="Genomic_DNA"/>
</dbReference>
<evidence type="ECO:0000256" key="16">
    <source>
        <dbReference type="SAM" id="Coils"/>
    </source>
</evidence>
<evidence type="ECO:0000256" key="10">
    <source>
        <dbReference type="ARBA" id="ARBA00022777"/>
    </source>
</evidence>
<keyword evidence="13" id="KW-0411">Iron-sulfur</keyword>
<evidence type="ECO:0000313" key="20">
    <source>
        <dbReference type="Proteomes" id="UP001320876"/>
    </source>
</evidence>
<feature type="domain" description="Histidine kinase" evidence="18">
    <location>
        <begin position="779"/>
        <end position="970"/>
    </location>
</feature>
<dbReference type="InterPro" id="IPR036890">
    <property type="entry name" value="HATPase_C_sf"/>
</dbReference>
<comment type="function">
    <text evidence="14">Member of the two-component regulatory system NreB/NreC involved in the control of dissimilatory nitrate/nitrite reduction in response to oxygen. NreB functions as a direct oxygen sensor histidine kinase which is autophosphorylated, in the absence of oxygen, probably at the conserved histidine residue, and transfers its phosphate group probably to a conserved aspartate residue of NreC. NreB/NreC activates the expression of the nitrate (narGHJI) and nitrite (nir) reductase operons, as well as the putative nitrate transporter gene narT.</text>
</comment>
<proteinExistence type="predicted"/>
<evidence type="ECO:0000256" key="5">
    <source>
        <dbReference type="ARBA" id="ARBA00017322"/>
    </source>
</evidence>
<dbReference type="InterPro" id="IPR050482">
    <property type="entry name" value="Sensor_HK_TwoCompSys"/>
</dbReference>
<comment type="catalytic activity">
    <reaction evidence="1">
        <text>ATP + protein L-histidine = ADP + protein N-phospho-L-histidine.</text>
        <dbReference type="EC" id="2.7.13.3"/>
    </reaction>
</comment>
<evidence type="ECO:0000256" key="15">
    <source>
        <dbReference type="ARBA" id="ARBA00030800"/>
    </source>
</evidence>
<feature type="chain" id="PRO_5045092425" description="Oxygen sensor histidine kinase NreB" evidence="17">
    <location>
        <begin position="19"/>
        <end position="970"/>
    </location>
</feature>
<dbReference type="InterPro" id="IPR004358">
    <property type="entry name" value="Sig_transdc_His_kin-like_C"/>
</dbReference>
<reference evidence="19 20" key="1">
    <citation type="submission" date="2022-10" db="EMBL/GenBank/DDBJ databases">
        <title>Luteolibacter arcticus strain CCTCC AB 2014275, whole genome shotgun sequencing project.</title>
        <authorList>
            <person name="Zhao G."/>
            <person name="Shen L."/>
        </authorList>
    </citation>
    <scope>NUCLEOTIDE SEQUENCE [LARGE SCALE GENOMIC DNA]</scope>
    <source>
        <strain evidence="19 20">CCTCC AB 2014275</strain>
    </source>
</reference>
<evidence type="ECO:0000313" key="19">
    <source>
        <dbReference type="EMBL" id="MCW1921198.1"/>
    </source>
</evidence>
<protein>
    <recommendedName>
        <fullName evidence="5">Oxygen sensor histidine kinase NreB</fullName>
        <ecNumber evidence="4">2.7.13.3</ecNumber>
    </recommendedName>
    <alternativeName>
        <fullName evidence="15">Nitrogen regulation protein B</fullName>
    </alternativeName>
</protein>
<evidence type="ECO:0000256" key="1">
    <source>
        <dbReference type="ARBA" id="ARBA00000085"/>
    </source>
</evidence>
<keyword evidence="20" id="KW-1185">Reference proteome</keyword>
<keyword evidence="6" id="KW-0004">4Fe-4S</keyword>
<comment type="caution">
    <text evidence="19">The sequence shown here is derived from an EMBL/GenBank/DDBJ whole genome shotgun (WGS) entry which is preliminary data.</text>
</comment>
<dbReference type="Gene3D" id="2.130.10.10">
    <property type="entry name" value="YVTN repeat-like/Quinoprotein amine dehydrogenase"/>
    <property type="match status" value="3"/>
</dbReference>
<comment type="subcellular location">
    <subcellularLocation>
        <location evidence="3">Cytoplasm</location>
    </subcellularLocation>
</comment>
<name>A0ABT3GD61_9BACT</name>
<dbReference type="CDD" id="cd16917">
    <property type="entry name" value="HATPase_UhpB-NarQ-NarX-like"/>
    <property type="match status" value="1"/>
</dbReference>
<gene>
    <name evidence="19" type="ORF">OKA05_01455</name>
</gene>
<evidence type="ECO:0000256" key="2">
    <source>
        <dbReference type="ARBA" id="ARBA00001966"/>
    </source>
</evidence>
<evidence type="ECO:0000256" key="12">
    <source>
        <dbReference type="ARBA" id="ARBA00023012"/>
    </source>
</evidence>
<comment type="cofactor">
    <cofactor evidence="2">
        <name>[4Fe-4S] cluster</name>
        <dbReference type="ChEBI" id="CHEBI:49883"/>
    </cofactor>
</comment>
<keyword evidence="10 19" id="KW-0418">Kinase</keyword>
<keyword evidence="17" id="KW-0732">Signal</keyword>
<dbReference type="RefSeq" id="WP_264485307.1">
    <property type="nucleotide sequence ID" value="NZ_JAPDDT010000001.1"/>
</dbReference>
<feature type="coiled-coil region" evidence="16">
    <location>
        <begin position="746"/>
        <end position="773"/>
    </location>
</feature>